<accession>A0A4R5CAB7</accession>
<name>A0A4R5CAB7_9FLAO</name>
<gene>
    <name evidence="1" type="ORF">E0F76_12275</name>
</gene>
<organism evidence="1 2">
    <name type="scientific">Flavobacterium cellulosilyticum</name>
    <dbReference type="NCBI Taxonomy" id="2541731"/>
    <lineage>
        <taxon>Bacteria</taxon>
        <taxon>Pseudomonadati</taxon>
        <taxon>Bacteroidota</taxon>
        <taxon>Flavobacteriia</taxon>
        <taxon>Flavobacteriales</taxon>
        <taxon>Flavobacteriaceae</taxon>
        <taxon>Flavobacterium</taxon>
    </lineage>
</organism>
<dbReference type="Pfam" id="PF12771">
    <property type="entry name" value="SusD-like_2"/>
    <property type="match status" value="1"/>
</dbReference>
<dbReference type="RefSeq" id="WP_132006301.1">
    <property type="nucleotide sequence ID" value="NZ_SMFK01000007.1"/>
</dbReference>
<keyword evidence="1" id="KW-0449">Lipoprotein</keyword>
<dbReference type="OrthoDB" id="725917at2"/>
<dbReference type="EMBL" id="SMFK01000007">
    <property type="protein sequence ID" value="TDD96265.1"/>
    <property type="molecule type" value="Genomic_DNA"/>
</dbReference>
<dbReference type="SUPFAM" id="SSF48452">
    <property type="entry name" value="TPR-like"/>
    <property type="match status" value="1"/>
</dbReference>
<proteinExistence type="predicted"/>
<dbReference type="Gene3D" id="1.25.40.390">
    <property type="match status" value="1"/>
</dbReference>
<keyword evidence="2" id="KW-1185">Reference proteome</keyword>
<dbReference type="PROSITE" id="PS51257">
    <property type="entry name" value="PROKAR_LIPOPROTEIN"/>
    <property type="match status" value="1"/>
</dbReference>
<reference evidence="1 2" key="1">
    <citation type="submission" date="2019-03" db="EMBL/GenBank/DDBJ databases">
        <title>Flavobacterium AR-3-4 sp. nov. isolated from arctic soil.</title>
        <authorList>
            <person name="Chaudhary D.K."/>
        </authorList>
    </citation>
    <scope>NUCLEOTIDE SEQUENCE [LARGE SCALE GENOMIC DNA]</scope>
    <source>
        <strain evidence="1 2">AR-3-4</strain>
    </source>
</reference>
<evidence type="ECO:0000313" key="2">
    <source>
        <dbReference type="Proteomes" id="UP000295479"/>
    </source>
</evidence>
<dbReference type="Proteomes" id="UP000295479">
    <property type="component" value="Unassembled WGS sequence"/>
</dbReference>
<dbReference type="InterPro" id="IPR011990">
    <property type="entry name" value="TPR-like_helical_dom_sf"/>
</dbReference>
<dbReference type="AlphaFoldDB" id="A0A4R5CAB7"/>
<sequence length="477" mass="52305">MKKFIISILVLSTTFVGCSSDLDINRDPDSLSPSTVPLSAQLPAGITGIIGSEGAAMSIIGGMWSQYWTQSNAANQYKFIDNYSIGTSDYNFIWTGMYDGLGDIRNVKRRALAEENWNYYLIATILEVQASQILTDLYGSIPYKEANNPSILEPKFNTGEEVYTYMIEDLNDALSKSLAASKGTIPGSDDLIFAGNMSNWTKFANTLKLKIYLRQIYSARATIASDGIKQMIAAGTQFLSVDAGMTQFTDAINQSNPLYEYNNRRLNVATNMRMSATLASYFDNNGDTRKTKYYLAGNSLNQGDYDSTVGAGTIAIVNLSATTPALLMSKENSLFLQAEAMERFGTGGKSLYEAAVNANFTRYGLVGSTFVSGKYAYPTTGTLEQKVEAIITQKWIASFPGNGYEAFFEKNRTGYPKTSTVYSTSAAYIPGQFVYAKNGTTLGLFPKRIVYPLVERNANSNAPALVTLTTPVWWAKN</sequence>
<comment type="caution">
    <text evidence="1">The sequence shown here is derived from an EMBL/GenBank/DDBJ whole genome shotgun (WGS) entry which is preliminary data.</text>
</comment>
<protein>
    <submittedName>
        <fullName evidence="1">SusD/RagB family nutrient-binding outer membrane lipoprotein</fullName>
    </submittedName>
</protein>
<evidence type="ECO:0000313" key="1">
    <source>
        <dbReference type="EMBL" id="TDD96265.1"/>
    </source>
</evidence>
<dbReference type="InterPro" id="IPR041662">
    <property type="entry name" value="SusD-like_2"/>
</dbReference>